<reference evidence="1 2" key="1">
    <citation type="submission" date="2017-11" db="EMBL/GenBank/DDBJ databases">
        <title>Draft genome sequence of Bacillus pumilus 51_5il from lake Gorkoye (Russia: Novosibirsk region).</title>
        <authorList>
            <person name="Shipova A.A."/>
            <person name="Rozanov A.S."/>
            <person name="Bryanskaya A.V."/>
            <person name="Peltek S.E."/>
        </authorList>
    </citation>
    <scope>NUCLEOTIDE SEQUENCE [LARGE SCALE GENOMIC DNA]</scope>
    <source>
        <strain evidence="1 2">51_5il</strain>
    </source>
</reference>
<gene>
    <name evidence="1" type="ORF">CTV99_10645</name>
</gene>
<sequence>MRKGDRMYCVSKVNEFYGDYSVAESYYVRETATGRLTDLFKDGAAQIKLDVDRGAFAVTNNNGEIYVSSTNCERDLLALLKNAVSSAHLLGANEVYVLPEMKNAEDMIEKLTTAEQR</sequence>
<dbReference type="Proteomes" id="UP000230768">
    <property type="component" value="Unassembled WGS sequence"/>
</dbReference>
<name>A0A2G8ITJ3_BACPU</name>
<dbReference type="AlphaFoldDB" id="A0A2G8ITJ3"/>
<dbReference type="EMBL" id="PEKP01000012">
    <property type="protein sequence ID" value="PIK26793.1"/>
    <property type="molecule type" value="Genomic_DNA"/>
</dbReference>
<protein>
    <submittedName>
        <fullName evidence="1">Uncharacterized protein</fullName>
    </submittedName>
</protein>
<accession>A0A2G8ITJ3</accession>
<dbReference type="RefSeq" id="WP_099727538.1">
    <property type="nucleotide sequence ID" value="NZ_PEKP01000012.1"/>
</dbReference>
<proteinExistence type="predicted"/>
<evidence type="ECO:0000313" key="2">
    <source>
        <dbReference type="Proteomes" id="UP000230768"/>
    </source>
</evidence>
<organism evidence="1 2">
    <name type="scientific">Bacillus pumilus</name>
    <name type="common">Bacillus mesentericus</name>
    <dbReference type="NCBI Taxonomy" id="1408"/>
    <lineage>
        <taxon>Bacteria</taxon>
        <taxon>Bacillati</taxon>
        <taxon>Bacillota</taxon>
        <taxon>Bacilli</taxon>
        <taxon>Bacillales</taxon>
        <taxon>Bacillaceae</taxon>
        <taxon>Bacillus</taxon>
    </lineage>
</organism>
<comment type="caution">
    <text evidence="1">The sequence shown here is derived from an EMBL/GenBank/DDBJ whole genome shotgun (WGS) entry which is preliminary data.</text>
</comment>
<evidence type="ECO:0000313" key="1">
    <source>
        <dbReference type="EMBL" id="PIK26793.1"/>
    </source>
</evidence>